<evidence type="ECO:0000313" key="3">
    <source>
        <dbReference type="Proteomes" id="UP001164929"/>
    </source>
</evidence>
<feature type="compositionally biased region" description="Polar residues" evidence="1">
    <location>
        <begin position="52"/>
        <end position="73"/>
    </location>
</feature>
<dbReference type="EMBL" id="JAQIZT010000002">
    <property type="protein sequence ID" value="KAJ7007221.1"/>
    <property type="molecule type" value="Genomic_DNA"/>
</dbReference>
<name>A0AAD6WCX9_9ROSI</name>
<proteinExistence type="predicted"/>
<sequence length="94" mass="10267">MFQVLMLQEKEYKTIGCFKTSSSAIKLSGIFIILVEMSGQNFVDEDIEGERASSSFSSKGLKTLKTDPSSSDQVVPHSKTPVEEDVTECISAAK</sequence>
<dbReference type="Proteomes" id="UP001164929">
    <property type="component" value="Chromosome 2"/>
</dbReference>
<accession>A0AAD6WCX9</accession>
<evidence type="ECO:0000313" key="2">
    <source>
        <dbReference type="EMBL" id="KAJ7007221.1"/>
    </source>
</evidence>
<organism evidence="2 3">
    <name type="scientific">Populus alba x Populus x berolinensis</name>
    <dbReference type="NCBI Taxonomy" id="444605"/>
    <lineage>
        <taxon>Eukaryota</taxon>
        <taxon>Viridiplantae</taxon>
        <taxon>Streptophyta</taxon>
        <taxon>Embryophyta</taxon>
        <taxon>Tracheophyta</taxon>
        <taxon>Spermatophyta</taxon>
        <taxon>Magnoliopsida</taxon>
        <taxon>eudicotyledons</taxon>
        <taxon>Gunneridae</taxon>
        <taxon>Pentapetalae</taxon>
        <taxon>rosids</taxon>
        <taxon>fabids</taxon>
        <taxon>Malpighiales</taxon>
        <taxon>Salicaceae</taxon>
        <taxon>Saliceae</taxon>
        <taxon>Populus</taxon>
    </lineage>
</organism>
<feature type="region of interest" description="Disordered" evidence="1">
    <location>
        <begin position="52"/>
        <end position="86"/>
    </location>
</feature>
<dbReference type="AlphaFoldDB" id="A0AAD6WCX9"/>
<comment type="caution">
    <text evidence="2">The sequence shown here is derived from an EMBL/GenBank/DDBJ whole genome shotgun (WGS) entry which is preliminary data.</text>
</comment>
<evidence type="ECO:0000256" key="1">
    <source>
        <dbReference type="SAM" id="MobiDB-lite"/>
    </source>
</evidence>
<protein>
    <submittedName>
        <fullName evidence="2">Uncharacterized protein</fullName>
    </submittedName>
</protein>
<reference evidence="2" key="1">
    <citation type="journal article" date="2023" name="Mol. Ecol. Resour.">
        <title>Chromosome-level genome assembly of a triploid poplar Populus alba 'Berolinensis'.</title>
        <authorList>
            <person name="Chen S."/>
            <person name="Yu Y."/>
            <person name="Wang X."/>
            <person name="Wang S."/>
            <person name="Zhang T."/>
            <person name="Zhou Y."/>
            <person name="He R."/>
            <person name="Meng N."/>
            <person name="Wang Y."/>
            <person name="Liu W."/>
            <person name="Liu Z."/>
            <person name="Liu J."/>
            <person name="Guo Q."/>
            <person name="Huang H."/>
            <person name="Sederoff R.R."/>
            <person name="Wang G."/>
            <person name="Qu G."/>
            <person name="Chen S."/>
        </authorList>
    </citation>
    <scope>NUCLEOTIDE SEQUENCE</scope>
    <source>
        <strain evidence="2">SC-2020</strain>
    </source>
</reference>
<gene>
    <name evidence="2" type="ORF">NC653_006312</name>
</gene>
<keyword evidence="3" id="KW-1185">Reference proteome</keyword>